<feature type="binding site" evidence="14">
    <location>
        <position position="205"/>
    </location>
    <ligand>
        <name>Fe cation</name>
        <dbReference type="ChEBI" id="CHEBI:24875"/>
        <label>1</label>
    </ligand>
</feature>
<protein>
    <recommendedName>
        <fullName evidence="15">Acyl-[acyl-carrier-protein] desaturase</fullName>
        <ecNumber evidence="15">1.14.19.-</ecNumber>
    </recommendedName>
</protein>
<evidence type="ECO:0000256" key="14">
    <source>
        <dbReference type="PIRSR" id="PIRSR000346-1"/>
    </source>
</evidence>
<evidence type="ECO:0000256" key="8">
    <source>
        <dbReference type="ARBA" id="ARBA00022832"/>
    </source>
</evidence>
<evidence type="ECO:0000256" key="13">
    <source>
        <dbReference type="ARBA" id="ARBA00023160"/>
    </source>
</evidence>
<comment type="similarity">
    <text evidence="2 15">Belongs to the fatty acid desaturase type 2 family.</text>
</comment>
<dbReference type="GO" id="GO:0046872">
    <property type="term" value="F:metal ion binding"/>
    <property type="evidence" value="ECO:0007669"/>
    <property type="project" value="UniProtKB-KW"/>
</dbReference>
<evidence type="ECO:0000256" key="5">
    <source>
        <dbReference type="ARBA" id="ARBA00022528"/>
    </source>
</evidence>
<evidence type="ECO:0000256" key="15">
    <source>
        <dbReference type="RuleBase" id="RU000582"/>
    </source>
</evidence>
<evidence type="ECO:0000313" key="17">
    <source>
        <dbReference type="Proteomes" id="UP001489004"/>
    </source>
</evidence>
<keyword evidence="7 14" id="KW-0479">Metal-binding</keyword>
<dbReference type="GO" id="GO:0045300">
    <property type="term" value="F:stearoyl-[ACP] desaturase activity"/>
    <property type="evidence" value="ECO:0007669"/>
    <property type="project" value="InterPro"/>
</dbReference>
<keyword evidence="4 15" id="KW-0444">Lipid biosynthesis</keyword>
<gene>
    <name evidence="16" type="ORF">WJX72_000534</name>
</gene>
<dbReference type="Gene3D" id="1.10.620.20">
    <property type="entry name" value="Ribonucleotide Reductase, subunit A"/>
    <property type="match status" value="1"/>
</dbReference>
<comment type="cofactor">
    <cofactor evidence="14">
        <name>Fe cation</name>
        <dbReference type="ChEBI" id="CHEBI:24875"/>
    </cofactor>
    <text evidence="14">Binds 2 iron ions per subunit.</text>
</comment>
<dbReference type="PANTHER" id="PTHR31155:SF9">
    <property type="entry name" value="STEAROYL-[ACYL-CARRIER-PROTEIN] 9-DESATURASE 7, CHLOROPLASTIC"/>
    <property type="match status" value="1"/>
</dbReference>
<keyword evidence="9" id="KW-0809">Transit peptide</keyword>
<organism evidence="16 17">
    <name type="scientific">[Myrmecia] bisecta</name>
    <dbReference type="NCBI Taxonomy" id="41462"/>
    <lineage>
        <taxon>Eukaryota</taxon>
        <taxon>Viridiplantae</taxon>
        <taxon>Chlorophyta</taxon>
        <taxon>core chlorophytes</taxon>
        <taxon>Trebouxiophyceae</taxon>
        <taxon>Trebouxiales</taxon>
        <taxon>Trebouxiaceae</taxon>
        <taxon>Myrmecia</taxon>
    </lineage>
</organism>
<feature type="binding site" evidence="14">
    <location>
        <position position="205"/>
    </location>
    <ligand>
        <name>Fe cation</name>
        <dbReference type="ChEBI" id="CHEBI:24875"/>
        <label>2</label>
    </ligand>
</feature>
<feature type="binding site" evidence="14">
    <location>
        <position position="81"/>
    </location>
    <ligand>
        <name>Fe cation</name>
        <dbReference type="ChEBI" id="CHEBI:24875"/>
        <label>1</label>
    </ligand>
</feature>
<dbReference type="Proteomes" id="UP001489004">
    <property type="component" value="Unassembled WGS sequence"/>
</dbReference>
<keyword evidence="11 14" id="KW-0408">Iron</keyword>
<comment type="function">
    <text evidence="15">Introduction of a cis double bond between carbons of the acyl chain.</text>
</comment>
<dbReference type="InterPro" id="IPR005067">
    <property type="entry name" value="Fatty_acid_desaturase-2"/>
</dbReference>
<accession>A0AAW1PCC3</accession>
<sequence length="351" mass="40012">MAALAYSLHHQGIEAIESMSGWAETNLIPLLKPVDQSWQPSDYLPDSMTDEYEEQVAELRRSARELPDDYLVALAGDMITEEALPSYMNMLNTLEKTRDESGADPTPWARWTRAWTAEENRHGDLLNKYMYLSGRVDMRAVEVTIQNLIGSGLNPGLENNPYLCFVYTSFQERATKISHYNTARLAATHGVNSLRDVCGIIAADEARHETAYTKIVSEFFVRDPEGALAAFYDMMKKGITMPAHLMDDGWHAAHNSGRHLFADYSSVAERIGVYTAYDYADIVEHLVKKWKVDELTCLSAEGLMQQEFLCKHADRIRRLAFLHEERRKREQARGRLRTGQFSWVKQRGVAL</sequence>
<feature type="binding site" evidence="14">
    <location>
        <position position="122"/>
    </location>
    <ligand>
        <name>Fe cation</name>
        <dbReference type="ChEBI" id="CHEBI:24875"/>
        <label>1</label>
    </ligand>
</feature>
<dbReference type="InterPro" id="IPR005803">
    <property type="entry name" value="FADS-2_CS"/>
</dbReference>
<dbReference type="GO" id="GO:0009507">
    <property type="term" value="C:chloroplast"/>
    <property type="evidence" value="ECO:0007669"/>
    <property type="project" value="UniProtKB-SubCell"/>
</dbReference>
<keyword evidence="12" id="KW-0443">Lipid metabolism</keyword>
<dbReference type="InterPro" id="IPR012348">
    <property type="entry name" value="RNR-like"/>
</dbReference>
<dbReference type="PROSITE" id="PS00574">
    <property type="entry name" value="FATTY_ACID_DESATUR_2"/>
    <property type="match status" value="1"/>
</dbReference>
<dbReference type="EC" id="1.14.19.-" evidence="15"/>
<comment type="subunit">
    <text evidence="3 15">Homodimer.</text>
</comment>
<keyword evidence="5 15" id="KW-0150">Chloroplast</keyword>
<evidence type="ECO:0000256" key="1">
    <source>
        <dbReference type="ARBA" id="ARBA00004229"/>
    </source>
</evidence>
<dbReference type="InterPro" id="IPR009078">
    <property type="entry name" value="Ferritin-like_SF"/>
</dbReference>
<keyword evidence="10 15" id="KW-0560">Oxidoreductase</keyword>
<dbReference type="AlphaFoldDB" id="A0AAW1PCC3"/>
<evidence type="ECO:0000256" key="4">
    <source>
        <dbReference type="ARBA" id="ARBA00022516"/>
    </source>
</evidence>
<comment type="caution">
    <text evidence="16">The sequence shown here is derived from an EMBL/GenBank/DDBJ whole genome shotgun (WGS) entry which is preliminary data.</text>
</comment>
<evidence type="ECO:0000256" key="6">
    <source>
        <dbReference type="ARBA" id="ARBA00022640"/>
    </source>
</evidence>
<keyword evidence="6" id="KW-0934">Plastid</keyword>
<dbReference type="FunFam" id="1.10.620.20:FF:000002">
    <property type="entry name" value="Stearoyl-[acyl-carrier-protein] 9-desaturase, chloroplastic"/>
    <property type="match status" value="1"/>
</dbReference>
<reference evidence="16 17" key="1">
    <citation type="journal article" date="2024" name="Nat. Commun.">
        <title>Phylogenomics reveals the evolutionary origins of lichenization in chlorophyte algae.</title>
        <authorList>
            <person name="Puginier C."/>
            <person name="Libourel C."/>
            <person name="Otte J."/>
            <person name="Skaloud P."/>
            <person name="Haon M."/>
            <person name="Grisel S."/>
            <person name="Petersen M."/>
            <person name="Berrin J.G."/>
            <person name="Delaux P.M."/>
            <person name="Dal Grande F."/>
            <person name="Keller J."/>
        </authorList>
    </citation>
    <scope>NUCLEOTIDE SEQUENCE [LARGE SCALE GENOMIC DNA]</scope>
    <source>
        <strain evidence="16 17">SAG 2043</strain>
    </source>
</reference>
<feature type="binding site" evidence="14">
    <location>
        <position position="208"/>
    </location>
    <ligand>
        <name>Fe cation</name>
        <dbReference type="ChEBI" id="CHEBI:24875"/>
        <label>2</label>
    </ligand>
</feature>
<keyword evidence="17" id="KW-1185">Reference proteome</keyword>
<proteinExistence type="inferred from homology"/>
<evidence type="ECO:0000256" key="7">
    <source>
        <dbReference type="ARBA" id="ARBA00022723"/>
    </source>
</evidence>
<comment type="cofactor">
    <cofactor evidence="15">
        <name>Fe(2+)</name>
        <dbReference type="ChEBI" id="CHEBI:29033"/>
    </cofactor>
    <text evidence="15">Binds 2 Fe(2+) ions per subunit.</text>
</comment>
<evidence type="ECO:0000256" key="3">
    <source>
        <dbReference type="ARBA" id="ARBA00011738"/>
    </source>
</evidence>
<dbReference type="PIRSF" id="PIRSF000346">
    <property type="entry name" value="Dlt9_acylACP_des"/>
    <property type="match status" value="1"/>
</dbReference>
<feature type="binding site" evidence="14">
    <location>
        <position position="119"/>
    </location>
    <ligand>
        <name>Fe cation</name>
        <dbReference type="ChEBI" id="CHEBI:24875"/>
        <label>2</label>
    </ligand>
</feature>
<evidence type="ECO:0000256" key="9">
    <source>
        <dbReference type="ARBA" id="ARBA00022946"/>
    </source>
</evidence>
<dbReference type="EMBL" id="JALJOR010000014">
    <property type="protein sequence ID" value="KAK9806086.1"/>
    <property type="molecule type" value="Genomic_DNA"/>
</dbReference>
<evidence type="ECO:0000313" key="16">
    <source>
        <dbReference type="EMBL" id="KAK9806086.1"/>
    </source>
</evidence>
<keyword evidence="8" id="KW-0276">Fatty acid metabolism</keyword>
<dbReference type="SUPFAM" id="SSF47240">
    <property type="entry name" value="Ferritin-like"/>
    <property type="match status" value="1"/>
</dbReference>
<dbReference type="CDD" id="cd01050">
    <property type="entry name" value="Acyl_ACP_Desat"/>
    <property type="match status" value="1"/>
</dbReference>
<evidence type="ECO:0000256" key="12">
    <source>
        <dbReference type="ARBA" id="ARBA00023098"/>
    </source>
</evidence>
<dbReference type="Pfam" id="PF03405">
    <property type="entry name" value="FA_desaturase_2"/>
    <property type="match status" value="1"/>
</dbReference>
<dbReference type="GO" id="GO:0006633">
    <property type="term" value="P:fatty acid biosynthetic process"/>
    <property type="evidence" value="ECO:0007669"/>
    <property type="project" value="UniProtKB-KW"/>
</dbReference>
<comment type="subcellular location">
    <subcellularLocation>
        <location evidence="1">Plastid</location>
        <location evidence="1">Chloroplast</location>
    </subcellularLocation>
</comment>
<name>A0AAW1PCC3_9CHLO</name>
<keyword evidence="13 15" id="KW-0275">Fatty acid biosynthesis</keyword>
<feature type="binding site" evidence="14">
    <location>
        <position position="119"/>
    </location>
    <ligand>
        <name>Fe cation</name>
        <dbReference type="ChEBI" id="CHEBI:24875"/>
        <label>1</label>
    </ligand>
</feature>
<evidence type="ECO:0000256" key="10">
    <source>
        <dbReference type="ARBA" id="ARBA00023002"/>
    </source>
</evidence>
<feature type="binding site" evidence="14">
    <location>
        <position position="172"/>
    </location>
    <ligand>
        <name>Fe cation</name>
        <dbReference type="ChEBI" id="CHEBI:24875"/>
        <label>2</label>
    </ligand>
</feature>
<evidence type="ECO:0000256" key="11">
    <source>
        <dbReference type="ARBA" id="ARBA00023004"/>
    </source>
</evidence>
<evidence type="ECO:0000256" key="2">
    <source>
        <dbReference type="ARBA" id="ARBA00008749"/>
    </source>
</evidence>
<dbReference type="PANTHER" id="PTHR31155">
    <property type="entry name" value="ACYL- ACYL-CARRIER-PROTEIN DESATURASE-RELATED"/>
    <property type="match status" value="1"/>
</dbReference>